<protein>
    <submittedName>
        <fullName evidence="2">Uncharacterized protein</fullName>
    </submittedName>
</protein>
<gene>
    <name evidence="2" type="ORF">KS2013_1604</name>
</gene>
<reference evidence="3" key="1">
    <citation type="submission" date="2015-08" db="EMBL/GenBank/DDBJ databases">
        <authorList>
            <person name="Kim K.M."/>
        </authorList>
    </citation>
    <scope>NUCLEOTIDE SEQUENCE [LARGE SCALE GENOMIC DNA]</scope>
    <source>
        <strain evidence="3">KCTC 23892</strain>
    </source>
</reference>
<keyword evidence="3" id="KW-1185">Reference proteome</keyword>
<name>A0A1B3BBY6_9GAMM</name>
<dbReference type="EMBL" id="CP012418">
    <property type="protein sequence ID" value="AOE50314.1"/>
    <property type="molecule type" value="Genomic_DNA"/>
</dbReference>
<dbReference type="STRING" id="1144748.KS2013_1604"/>
<evidence type="ECO:0000313" key="3">
    <source>
        <dbReference type="Proteomes" id="UP000094147"/>
    </source>
</evidence>
<feature type="transmembrane region" description="Helical" evidence="1">
    <location>
        <begin position="87"/>
        <end position="114"/>
    </location>
</feature>
<keyword evidence="1" id="KW-0812">Transmembrane</keyword>
<organism evidence="2 3">
    <name type="scientific">Kangiella sediminilitoris</name>
    <dbReference type="NCBI Taxonomy" id="1144748"/>
    <lineage>
        <taxon>Bacteria</taxon>
        <taxon>Pseudomonadati</taxon>
        <taxon>Pseudomonadota</taxon>
        <taxon>Gammaproteobacteria</taxon>
        <taxon>Kangiellales</taxon>
        <taxon>Kangiellaceae</taxon>
        <taxon>Kangiella</taxon>
    </lineage>
</organism>
<evidence type="ECO:0000256" key="1">
    <source>
        <dbReference type="SAM" id="Phobius"/>
    </source>
</evidence>
<proteinExistence type="predicted"/>
<keyword evidence="1" id="KW-0472">Membrane</keyword>
<sequence length="116" mass="13547">MKMNNKKTRLDLYKKELRKQYYLLILIPIIALITYYFSDMHYGLAVSLGLIVVTPLVSLYNYCIAIRHKLVMVHMSDKPYHKKEHPFVYYSMLILFLVIGLGLIAVIASLYMLATN</sequence>
<dbReference type="Proteomes" id="UP000094147">
    <property type="component" value="Chromosome"/>
</dbReference>
<evidence type="ECO:0000313" key="2">
    <source>
        <dbReference type="EMBL" id="AOE50314.1"/>
    </source>
</evidence>
<dbReference type="KEGG" id="ksd:KS2013_1604"/>
<accession>A0A1B3BBY6</accession>
<feature type="transmembrane region" description="Helical" evidence="1">
    <location>
        <begin position="44"/>
        <end position="66"/>
    </location>
</feature>
<keyword evidence="1" id="KW-1133">Transmembrane helix</keyword>
<feature type="transmembrane region" description="Helical" evidence="1">
    <location>
        <begin position="21"/>
        <end position="38"/>
    </location>
</feature>
<dbReference type="AlphaFoldDB" id="A0A1B3BBY6"/>